<evidence type="ECO:0000256" key="3">
    <source>
        <dbReference type="ARBA" id="ARBA00022679"/>
    </source>
</evidence>
<dbReference type="AlphaFoldDB" id="A0A449I2L7"/>
<evidence type="ECO:0000256" key="2">
    <source>
        <dbReference type="ARBA" id="ARBA00022603"/>
    </source>
</evidence>
<dbReference type="RefSeq" id="WP_131751999.1">
    <property type="nucleotide sequence ID" value="NZ_CAACYH010000004.1"/>
</dbReference>
<organism evidence="7 8">
    <name type="scientific">Prevotella heparinolytica</name>
    <dbReference type="NCBI Taxonomy" id="28113"/>
    <lineage>
        <taxon>Bacteria</taxon>
        <taxon>Pseudomonadati</taxon>
        <taxon>Bacteroidota</taxon>
        <taxon>Bacteroidia</taxon>
        <taxon>Bacteroidales</taxon>
        <taxon>Bacteroidaceae</taxon>
        <taxon>Bacteroides</taxon>
    </lineage>
</organism>
<dbReference type="Proteomes" id="UP000396835">
    <property type="component" value="Unassembled WGS sequence"/>
</dbReference>
<evidence type="ECO:0000256" key="5">
    <source>
        <dbReference type="ARBA" id="ARBA00047942"/>
    </source>
</evidence>
<keyword evidence="7" id="KW-0378">Hydrolase</keyword>
<accession>A0A449I2L7</accession>
<dbReference type="PRINTS" id="PR00507">
    <property type="entry name" value="N12N6MTFRASE"/>
</dbReference>
<dbReference type="GO" id="GO:0009007">
    <property type="term" value="F:site-specific DNA-methyltransferase (adenine-specific) activity"/>
    <property type="evidence" value="ECO:0007669"/>
    <property type="project" value="UniProtKB-EC"/>
</dbReference>
<name>A0A449I2L7_9BACE</name>
<dbReference type="REBASE" id="375676">
    <property type="entry name" value="Bhe78512ORF1238P"/>
</dbReference>
<dbReference type="GO" id="GO:0032259">
    <property type="term" value="P:methylation"/>
    <property type="evidence" value="ECO:0007669"/>
    <property type="project" value="UniProtKB-KW"/>
</dbReference>
<dbReference type="SUPFAM" id="SSF53335">
    <property type="entry name" value="S-adenosyl-L-methionine-dependent methyltransferases"/>
    <property type="match status" value="1"/>
</dbReference>
<dbReference type="Gene3D" id="3.40.50.150">
    <property type="entry name" value="Vaccinia Virus protein VP39"/>
    <property type="match status" value="1"/>
</dbReference>
<comment type="catalytic activity">
    <reaction evidence="5">
        <text>a 2'-deoxyadenosine in DNA + S-adenosyl-L-methionine = an N(6)-methyl-2'-deoxyadenosine in DNA + S-adenosyl-L-homocysteine + H(+)</text>
        <dbReference type="Rhea" id="RHEA:15197"/>
        <dbReference type="Rhea" id="RHEA-COMP:12418"/>
        <dbReference type="Rhea" id="RHEA-COMP:12419"/>
        <dbReference type="ChEBI" id="CHEBI:15378"/>
        <dbReference type="ChEBI" id="CHEBI:57856"/>
        <dbReference type="ChEBI" id="CHEBI:59789"/>
        <dbReference type="ChEBI" id="CHEBI:90615"/>
        <dbReference type="ChEBI" id="CHEBI:90616"/>
        <dbReference type="EC" id="2.1.1.72"/>
    </reaction>
</comment>
<reference evidence="7 8" key="1">
    <citation type="submission" date="2019-02" db="EMBL/GenBank/DDBJ databases">
        <authorList>
            <consortium name="Pathogen Informatics"/>
        </authorList>
    </citation>
    <scope>NUCLEOTIDE SEQUENCE [LARGE SCALE GENOMIC DNA]</scope>
    <source>
        <strain evidence="7 8">3012STDY7078512</strain>
    </source>
</reference>
<sequence>MKSNALNTGFKVIGFDKELDECFFLCESKNNVKDLHIRFHLDAAQDFDATGVFFKKELGHYYNPQIYIYDYTGKLYNENELTLLQKKVWSSGNVPLVCVFYDTEIKIIDCTTHIKNDKPVLLETISLINKAKNAYDELFAVKIKTGVFWEEEENKSKFNFKNNSSYNILINWIKELRKEYAKLLKPDEVGIINKVIIQSILIKYLEERKDENGLNLFQNKYFKEYDNARTFVEVLNNNDYFIHLLGKLQKDFNGNVFGWNEAEKDVLKKIDLTLLSKALNGYIDPNNREQLALELIRYYEFSYVPVELISRLYEEFLGEDKRNKGLYYTPSHLARLLVDESMPLKNYDQVDLSNYKILDPACGSGIFLVFAFKRLVQWWRLQQNNFDKKPQLSDLKSLLACIYGGDKEKQATTLAAFSLCLALCDELSPLQIITELQFDDLTISNILHTDFFIDELVPELQNNVDFEIQKKNYAKLEKIKFDLIIGNPPFRRSGDLEGVNNKFWEVKISESQINIPSKQIALKFLSKSLSFLHSDGLQCLIVKSAALLYNPTAIEFKKILFSNYNVERIFDFTALARNGVLWDNGAEVDTIAIFIRNQLPDNLKNILHLTFRRTKPIKERLSFDIDDYDRHFVNRHDAINNQYIWKNNLIGGGRVRSVVDKLSSLDTLKETFKDDFIFIEGESGAKSLDNDGFEADRINKEFFPDGYYDSFKNIHQEKFTSPNILIKENITLPFSLNNESIPYSNEVVGIYSAKSGGNRNRLSEIRDYFSNNLEYLKFYVIATSSKALVYKNTAIKKEDIENLPYYGGEIAGLLSDFDTNVIADTLNFYQYFLRNGESSEAVMPIPNKDLLVDMQKYGEEFCRTLNSIYGQENEKFRLSDIIPVYGSSYLAAIFKYDKQKCEPVINRDLNTLNIGNFTINKISSSLTSTRIIKVYEKNTIIFIKPNQYRYWLSSIAYRDADKCVVDLSKAGY</sequence>
<keyword evidence="3" id="KW-0808">Transferase</keyword>
<dbReference type="Pfam" id="PF07669">
    <property type="entry name" value="Eco57I"/>
    <property type="match status" value="1"/>
</dbReference>
<dbReference type="PROSITE" id="PS00092">
    <property type="entry name" value="N6_MTASE"/>
    <property type="match status" value="1"/>
</dbReference>
<feature type="domain" description="Type II methyltransferase M.TaqI-like" evidence="6">
    <location>
        <begin position="401"/>
        <end position="573"/>
    </location>
</feature>
<dbReference type="EMBL" id="CAACYH010000004">
    <property type="protein sequence ID" value="VFB13710.1"/>
    <property type="molecule type" value="Genomic_DNA"/>
</dbReference>
<evidence type="ECO:0000256" key="4">
    <source>
        <dbReference type="ARBA" id="ARBA00022691"/>
    </source>
</evidence>
<keyword evidence="2" id="KW-0489">Methyltransferase</keyword>
<keyword evidence="4" id="KW-0949">S-adenosyl-L-methionine</keyword>
<protein>
    <recommendedName>
        <fullName evidence="1">site-specific DNA-methyltransferase (adenine-specific)</fullName>
        <ecNumber evidence="1">2.1.1.72</ecNumber>
    </recommendedName>
</protein>
<dbReference type="InterPro" id="IPR011639">
    <property type="entry name" value="MethylTrfase_TaqI-like_dom"/>
</dbReference>
<dbReference type="OrthoDB" id="9814572at2"/>
<evidence type="ECO:0000313" key="7">
    <source>
        <dbReference type="EMBL" id="VFB13710.1"/>
    </source>
</evidence>
<dbReference type="EC" id="2.1.1.72" evidence="1"/>
<evidence type="ECO:0000259" key="6">
    <source>
        <dbReference type="Pfam" id="PF07669"/>
    </source>
</evidence>
<dbReference type="GO" id="GO:0006304">
    <property type="term" value="P:DNA modification"/>
    <property type="evidence" value="ECO:0007669"/>
    <property type="project" value="InterPro"/>
</dbReference>
<gene>
    <name evidence="7" type="ORF">NCTC7812_01238</name>
</gene>
<dbReference type="InterPro" id="IPR050953">
    <property type="entry name" value="N4_N6_ade-DNA_methylase"/>
</dbReference>
<dbReference type="PANTHER" id="PTHR33841">
    <property type="entry name" value="DNA METHYLTRANSFERASE YEEA-RELATED"/>
    <property type="match status" value="1"/>
</dbReference>
<evidence type="ECO:0000313" key="8">
    <source>
        <dbReference type="Proteomes" id="UP000396835"/>
    </source>
</evidence>
<dbReference type="InterPro" id="IPR029063">
    <property type="entry name" value="SAM-dependent_MTases_sf"/>
</dbReference>
<proteinExistence type="predicted"/>
<dbReference type="GO" id="GO:0016787">
    <property type="term" value="F:hydrolase activity"/>
    <property type="evidence" value="ECO:0007669"/>
    <property type="project" value="UniProtKB-KW"/>
</dbReference>
<dbReference type="GO" id="GO:0003676">
    <property type="term" value="F:nucleic acid binding"/>
    <property type="evidence" value="ECO:0007669"/>
    <property type="project" value="InterPro"/>
</dbReference>
<dbReference type="PANTHER" id="PTHR33841:SF1">
    <property type="entry name" value="DNA METHYLTRANSFERASE A"/>
    <property type="match status" value="1"/>
</dbReference>
<dbReference type="InterPro" id="IPR002052">
    <property type="entry name" value="DNA_methylase_N6_adenine_CS"/>
</dbReference>
<evidence type="ECO:0000256" key="1">
    <source>
        <dbReference type="ARBA" id="ARBA00011900"/>
    </source>
</evidence>